<dbReference type="Gene3D" id="1.20.1250.20">
    <property type="entry name" value="MFS general substrate transporter like domains"/>
    <property type="match status" value="1"/>
</dbReference>
<evidence type="ECO:0000256" key="2">
    <source>
        <dbReference type="SAM" id="Phobius"/>
    </source>
</evidence>
<feature type="compositionally biased region" description="Polar residues" evidence="1">
    <location>
        <begin position="1"/>
        <end position="24"/>
    </location>
</feature>
<accession>A0A0B7A3U4</accession>
<dbReference type="SUPFAM" id="SSF103473">
    <property type="entry name" value="MFS general substrate transporter"/>
    <property type="match status" value="1"/>
</dbReference>
<feature type="non-terminal residue" evidence="3">
    <location>
        <position position="420"/>
    </location>
</feature>
<feature type="transmembrane region" description="Helical" evidence="2">
    <location>
        <begin position="346"/>
        <end position="365"/>
    </location>
</feature>
<evidence type="ECO:0000256" key="1">
    <source>
        <dbReference type="SAM" id="MobiDB-lite"/>
    </source>
</evidence>
<dbReference type="PANTHER" id="PTHR11360">
    <property type="entry name" value="MONOCARBOXYLATE TRANSPORTER"/>
    <property type="match status" value="1"/>
</dbReference>
<proteinExistence type="predicted"/>
<feature type="non-terminal residue" evidence="3">
    <location>
        <position position="1"/>
    </location>
</feature>
<protein>
    <recommendedName>
        <fullName evidence="4">Major facilitator superfamily (MFS) profile domain-containing protein</fullName>
    </recommendedName>
</protein>
<keyword evidence="2" id="KW-1133">Transmembrane helix</keyword>
<organism evidence="3">
    <name type="scientific">Arion vulgaris</name>
    <dbReference type="NCBI Taxonomy" id="1028688"/>
    <lineage>
        <taxon>Eukaryota</taxon>
        <taxon>Metazoa</taxon>
        <taxon>Spiralia</taxon>
        <taxon>Lophotrochozoa</taxon>
        <taxon>Mollusca</taxon>
        <taxon>Gastropoda</taxon>
        <taxon>Heterobranchia</taxon>
        <taxon>Euthyneura</taxon>
        <taxon>Panpulmonata</taxon>
        <taxon>Eupulmonata</taxon>
        <taxon>Stylommatophora</taxon>
        <taxon>Helicina</taxon>
        <taxon>Arionoidea</taxon>
        <taxon>Arionidae</taxon>
        <taxon>Arion</taxon>
    </lineage>
</organism>
<feature type="compositionally biased region" description="Polar residues" evidence="1">
    <location>
        <begin position="79"/>
        <end position="93"/>
    </location>
</feature>
<dbReference type="EMBL" id="HACG01028754">
    <property type="protein sequence ID" value="CEK75619.1"/>
    <property type="molecule type" value="Transcribed_RNA"/>
</dbReference>
<feature type="region of interest" description="Disordered" evidence="1">
    <location>
        <begin position="1"/>
        <end position="97"/>
    </location>
</feature>
<dbReference type="InterPro" id="IPR011701">
    <property type="entry name" value="MFS"/>
</dbReference>
<dbReference type="AlphaFoldDB" id="A0A0B7A3U4"/>
<dbReference type="InterPro" id="IPR050327">
    <property type="entry name" value="Proton-linked_MCT"/>
</dbReference>
<dbReference type="GO" id="GO:0008028">
    <property type="term" value="F:monocarboxylic acid transmembrane transporter activity"/>
    <property type="evidence" value="ECO:0007669"/>
    <property type="project" value="TreeGrafter"/>
</dbReference>
<feature type="transmembrane region" description="Helical" evidence="2">
    <location>
        <begin position="322"/>
        <end position="340"/>
    </location>
</feature>
<dbReference type="InterPro" id="IPR036259">
    <property type="entry name" value="MFS_trans_sf"/>
</dbReference>
<keyword evidence="2" id="KW-0812">Transmembrane</keyword>
<sequence>STALAVQNTSNLSSQDQVDQSSYGSGKFKSKATENIPLLDSTSVSELFSTDSSPSSPSSPSVSRAPSDINRSFRRRLISGSSQAPSTYTSSGRLSYRPSIREQLQRNDLDNESLASTLVSHLQPQDALSPRYRLGKRSVPSLFGSIASFPSALVIIKDDLSGIDTTDGSKEKSSQDSLRILKNKPFVVFISTCMLWALADSPFSMYLPSYTISKGASPVEASSLYTAMGFGSMCGRFLSGLVASDVGVGPILLHVGCLSIASLVVGFSPWITSTYIEQMACAGLFGLYTGSLVPLSSLITIELLGVGELGLGFGFLSMAQGIGYLAGPPLLGMVIKAFGFEMSFRISGLILFCASMLDLLIAVLIKKEDENMHDSFEDLERALGPILDAESEGENDDVVSYLDEDQMNPEDTDHGIRFEI</sequence>
<evidence type="ECO:0008006" key="4">
    <source>
        <dbReference type="Google" id="ProtNLM"/>
    </source>
</evidence>
<name>A0A0B7A3U4_9EUPU</name>
<reference evidence="3" key="1">
    <citation type="submission" date="2014-12" db="EMBL/GenBank/DDBJ databases">
        <title>Insight into the proteome of Arion vulgaris.</title>
        <authorList>
            <person name="Aradska J."/>
            <person name="Bulat T."/>
            <person name="Smidak R."/>
            <person name="Sarate P."/>
            <person name="Gangsoo J."/>
            <person name="Sialana F."/>
            <person name="Bilban M."/>
            <person name="Lubec G."/>
        </authorList>
    </citation>
    <scope>NUCLEOTIDE SEQUENCE</scope>
    <source>
        <tissue evidence="3">Skin</tissue>
    </source>
</reference>
<feature type="compositionally biased region" description="Low complexity" evidence="1">
    <location>
        <begin position="45"/>
        <end position="67"/>
    </location>
</feature>
<gene>
    <name evidence="3" type="primary">ORF96313</name>
</gene>
<feature type="transmembrane region" description="Helical" evidence="2">
    <location>
        <begin position="292"/>
        <end position="315"/>
    </location>
</feature>
<keyword evidence="2" id="KW-0472">Membrane</keyword>
<evidence type="ECO:0000313" key="3">
    <source>
        <dbReference type="EMBL" id="CEK75619.1"/>
    </source>
</evidence>
<dbReference type="PANTHER" id="PTHR11360:SF284">
    <property type="entry name" value="EG:103B4.3 PROTEIN-RELATED"/>
    <property type="match status" value="1"/>
</dbReference>
<dbReference type="Pfam" id="PF07690">
    <property type="entry name" value="MFS_1"/>
    <property type="match status" value="1"/>
</dbReference>
<feature type="transmembrane region" description="Helical" evidence="2">
    <location>
        <begin position="251"/>
        <end position="272"/>
    </location>
</feature>
<feature type="transmembrane region" description="Helical" evidence="2">
    <location>
        <begin position="186"/>
        <end position="204"/>
    </location>
</feature>